<organism evidence="1 2">
    <name type="scientific">Penicillium cosmopolitanum</name>
    <dbReference type="NCBI Taxonomy" id="1131564"/>
    <lineage>
        <taxon>Eukaryota</taxon>
        <taxon>Fungi</taxon>
        <taxon>Dikarya</taxon>
        <taxon>Ascomycota</taxon>
        <taxon>Pezizomycotina</taxon>
        <taxon>Eurotiomycetes</taxon>
        <taxon>Eurotiomycetidae</taxon>
        <taxon>Eurotiales</taxon>
        <taxon>Aspergillaceae</taxon>
        <taxon>Penicillium</taxon>
    </lineage>
</organism>
<dbReference type="Proteomes" id="UP001147747">
    <property type="component" value="Unassembled WGS sequence"/>
</dbReference>
<name>A0A9W9W064_9EURO</name>
<proteinExistence type="predicted"/>
<dbReference type="EMBL" id="JAPZBU010000008">
    <property type="protein sequence ID" value="KAJ5392545.1"/>
    <property type="molecule type" value="Genomic_DNA"/>
</dbReference>
<evidence type="ECO:0000313" key="1">
    <source>
        <dbReference type="EMBL" id="KAJ5392545.1"/>
    </source>
</evidence>
<comment type="caution">
    <text evidence="1">The sequence shown here is derived from an EMBL/GenBank/DDBJ whole genome shotgun (WGS) entry which is preliminary data.</text>
</comment>
<protein>
    <submittedName>
        <fullName evidence="1">Uncharacterized protein</fullName>
    </submittedName>
</protein>
<evidence type="ECO:0000313" key="2">
    <source>
        <dbReference type="Proteomes" id="UP001147747"/>
    </source>
</evidence>
<keyword evidence="2" id="KW-1185">Reference proteome</keyword>
<dbReference type="RefSeq" id="XP_056488223.1">
    <property type="nucleotide sequence ID" value="XM_056632672.1"/>
</dbReference>
<sequence length="155" mass="17843">MSGIDMNHYGLYLAFSGRSDQANVHWMILLAHPGADRCMRFHCEGSPALREYVSESDTPFNGLRDSAYRRIDRKDLICRIPIEAFDVVVKQAEATPLQSSAFWVLYLLFRLERKGLVPEGTYTDWMTYYLTQNGDDKENIDAEDQGPGNLWLEEE</sequence>
<accession>A0A9W9W064</accession>
<dbReference type="OrthoDB" id="5296964at2759"/>
<dbReference type="GeneID" id="81371652"/>
<dbReference type="AlphaFoldDB" id="A0A9W9W064"/>
<gene>
    <name evidence="1" type="ORF">N7509_008035</name>
</gene>
<reference evidence="1" key="2">
    <citation type="journal article" date="2023" name="IMA Fungus">
        <title>Comparative genomic study of the Penicillium genus elucidates a diverse pangenome and 15 lateral gene transfer events.</title>
        <authorList>
            <person name="Petersen C."/>
            <person name="Sorensen T."/>
            <person name="Nielsen M.R."/>
            <person name="Sondergaard T.E."/>
            <person name="Sorensen J.L."/>
            <person name="Fitzpatrick D.A."/>
            <person name="Frisvad J.C."/>
            <person name="Nielsen K.L."/>
        </authorList>
    </citation>
    <scope>NUCLEOTIDE SEQUENCE</scope>
    <source>
        <strain evidence="1">IBT 29677</strain>
    </source>
</reference>
<reference evidence="1" key="1">
    <citation type="submission" date="2022-12" db="EMBL/GenBank/DDBJ databases">
        <authorList>
            <person name="Petersen C."/>
        </authorList>
    </citation>
    <scope>NUCLEOTIDE SEQUENCE</scope>
    <source>
        <strain evidence="1">IBT 29677</strain>
    </source>
</reference>